<dbReference type="RefSeq" id="XP_043045317.1">
    <property type="nucleotide sequence ID" value="XM_043190820.1"/>
</dbReference>
<proteinExistence type="predicted"/>
<protein>
    <submittedName>
        <fullName evidence="1">Uncharacterized protein</fullName>
    </submittedName>
</protein>
<evidence type="ECO:0000313" key="2">
    <source>
        <dbReference type="Proteomes" id="UP000812287"/>
    </source>
</evidence>
<comment type="caution">
    <text evidence="1">The sequence shown here is derived from an EMBL/GenBank/DDBJ whole genome shotgun (WGS) entry which is preliminary data.</text>
</comment>
<accession>A0A9P7W379</accession>
<keyword evidence="2" id="KW-1185">Reference proteome</keyword>
<organism evidence="1 2">
    <name type="scientific">Guyanagaster necrorhizus</name>
    <dbReference type="NCBI Taxonomy" id="856835"/>
    <lineage>
        <taxon>Eukaryota</taxon>
        <taxon>Fungi</taxon>
        <taxon>Dikarya</taxon>
        <taxon>Basidiomycota</taxon>
        <taxon>Agaricomycotina</taxon>
        <taxon>Agaricomycetes</taxon>
        <taxon>Agaricomycetidae</taxon>
        <taxon>Agaricales</taxon>
        <taxon>Marasmiineae</taxon>
        <taxon>Physalacriaceae</taxon>
        <taxon>Guyanagaster</taxon>
    </lineage>
</organism>
<dbReference type="Proteomes" id="UP000812287">
    <property type="component" value="Unassembled WGS sequence"/>
</dbReference>
<name>A0A9P7W379_9AGAR</name>
<evidence type="ECO:0000313" key="1">
    <source>
        <dbReference type="EMBL" id="KAG7451817.1"/>
    </source>
</evidence>
<reference evidence="1" key="1">
    <citation type="submission" date="2020-11" db="EMBL/GenBank/DDBJ databases">
        <title>Adaptations for nitrogen fixation in a non-lichenized fungal sporocarp promotes dispersal by wood-feeding termites.</title>
        <authorList>
            <consortium name="DOE Joint Genome Institute"/>
            <person name="Koch R.A."/>
            <person name="Yoon G."/>
            <person name="Arayal U."/>
            <person name="Lail K."/>
            <person name="Amirebrahimi M."/>
            <person name="Labutti K."/>
            <person name="Lipzen A."/>
            <person name="Riley R."/>
            <person name="Barry K."/>
            <person name="Henrissat B."/>
            <person name="Grigoriev I.V."/>
            <person name="Herr J.R."/>
            <person name="Aime M.C."/>
        </authorList>
    </citation>
    <scope>NUCLEOTIDE SEQUENCE</scope>
    <source>
        <strain evidence="1">MCA 3950</strain>
    </source>
</reference>
<dbReference type="GeneID" id="66113117"/>
<dbReference type="AlphaFoldDB" id="A0A9P7W379"/>
<gene>
    <name evidence="1" type="ORF">BT62DRAFT_999518</name>
</gene>
<sequence length="165" mass="18253">MLSDPRSVTETGVFTSSELRVSVPHRAPSYCKLINTQSETGKIAMGWRWYPNECPLTADLGKQKRLHMAVRPVPANLNAYAVPNLLDNTGFRCGLSGDSRNLPRRRPSEIKRDQVVERSMKWFAASLGRSLLLSAGVNSDAAGNALPPVQYWVPNTYLAKANNII</sequence>
<dbReference type="EMBL" id="MU250524">
    <property type="protein sequence ID" value="KAG7451817.1"/>
    <property type="molecule type" value="Genomic_DNA"/>
</dbReference>